<evidence type="ECO:0000313" key="2">
    <source>
        <dbReference type="EMBL" id="CAA9537787.1"/>
    </source>
</evidence>
<reference evidence="2" key="1">
    <citation type="submission" date="2020-02" db="EMBL/GenBank/DDBJ databases">
        <authorList>
            <person name="Meier V. D."/>
        </authorList>
    </citation>
    <scope>NUCLEOTIDE SEQUENCE</scope>
    <source>
        <strain evidence="2">AVDCRST_MAG30</strain>
    </source>
</reference>
<organism evidence="2">
    <name type="scientific">uncultured Solirubrobacteraceae bacterium</name>
    <dbReference type="NCBI Taxonomy" id="1162706"/>
    <lineage>
        <taxon>Bacteria</taxon>
        <taxon>Bacillati</taxon>
        <taxon>Actinomycetota</taxon>
        <taxon>Thermoleophilia</taxon>
        <taxon>Solirubrobacterales</taxon>
        <taxon>Solirubrobacteraceae</taxon>
        <taxon>environmental samples</taxon>
    </lineage>
</organism>
<evidence type="ECO:0000256" key="1">
    <source>
        <dbReference type="SAM" id="MobiDB-lite"/>
    </source>
</evidence>
<proteinExistence type="predicted"/>
<name>A0A6J4U1T4_9ACTN</name>
<dbReference type="AlphaFoldDB" id="A0A6J4U1T4"/>
<feature type="region of interest" description="Disordered" evidence="1">
    <location>
        <begin position="1"/>
        <end position="143"/>
    </location>
</feature>
<feature type="compositionally biased region" description="Basic and acidic residues" evidence="1">
    <location>
        <begin position="1"/>
        <end position="12"/>
    </location>
</feature>
<accession>A0A6J4U1T4</accession>
<sequence length="143" mass="15019">ANRHPDRLDRCLAAHAARPVGGGARRAGRAVGLPGGGDGGRPARLRAHRGPPHPLHGGGLRAHPHGGRRGPGARARHARGDARGDRARDARHPRGDARPRPRPPALPRGLGARRVDADRQPAGLPGRRAARVRRHRAAPGACL</sequence>
<dbReference type="EMBL" id="CADCVS010000578">
    <property type="protein sequence ID" value="CAA9537787.1"/>
    <property type="molecule type" value="Genomic_DNA"/>
</dbReference>
<feature type="non-terminal residue" evidence="2">
    <location>
        <position position="1"/>
    </location>
</feature>
<feature type="compositionally biased region" description="Basic and acidic residues" evidence="1">
    <location>
        <begin position="78"/>
        <end position="99"/>
    </location>
</feature>
<feature type="compositionally biased region" description="Basic residues" evidence="1">
    <location>
        <begin position="128"/>
        <end position="137"/>
    </location>
</feature>
<gene>
    <name evidence="2" type="ORF">AVDCRST_MAG30-4418</name>
</gene>
<protein>
    <submittedName>
        <fullName evidence="2">Uncharacterized protein</fullName>
    </submittedName>
</protein>
<feature type="non-terminal residue" evidence="2">
    <location>
        <position position="143"/>
    </location>
</feature>